<keyword evidence="2" id="KW-0418">Kinase</keyword>
<dbReference type="SUPFAM" id="SSF56112">
    <property type="entry name" value="Protein kinase-like (PK-like)"/>
    <property type="match status" value="1"/>
</dbReference>
<dbReference type="KEGG" id="evi:Echvi_1228"/>
<dbReference type="OrthoDB" id="526037at2"/>
<dbReference type="Pfam" id="PF01636">
    <property type="entry name" value="APH"/>
    <property type="match status" value="1"/>
</dbReference>
<protein>
    <submittedName>
        <fullName evidence="2">Putative homoserine kinase type II (Protein kinase fold)</fullName>
    </submittedName>
</protein>
<dbReference type="Proteomes" id="UP000010796">
    <property type="component" value="Chromosome"/>
</dbReference>
<dbReference type="PATRIC" id="fig|926556.3.peg.1304"/>
<evidence type="ECO:0000313" key="3">
    <source>
        <dbReference type="Proteomes" id="UP000010796"/>
    </source>
</evidence>
<dbReference type="eggNOG" id="COG2334">
    <property type="taxonomic scope" value="Bacteria"/>
</dbReference>
<accession>L0FUE9</accession>
<dbReference type="RefSeq" id="WP_015265063.1">
    <property type="nucleotide sequence ID" value="NC_019904.1"/>
</dbReference>
<keyword evidence="3" id="KW-1185">Reference proteome</keyword>
<dbReference type="HOGENOM" id="CLU_037718_0_0_10"/>
<reference evidence="3" key="1">
    <citation type="submission" date="2012-02" db="EMBL/GenBank/DDBJ databases">
        <title>The complete genome of Echinicola vietnamensis DSM 17526.</title>
        <authorList>
            <person name="Lucas S."/>
            <person name="Copeland A."/>
            <person name="Lapidus A."/>
            <person name="Glavina del Rio T."/>
            <person name="Dalin E."/>
            <person name="Tice H."/>
            <person name="Bruce D."/>
            <person name="Goodwin L."/>
            <person name="Pitluck S."/>
            <person name="Peters L."/>
            <person name="Ovchinnikova G."/>
            <person name="Teshima H."/>
            <person name="Kyrpides N."/>
            <person name="Mavromatis K."/>
            <person name="Ivanova N."/>
            <person name="Brettin T."/>
            <person name="Detter J.C."/>
            <person name="Han C."/>
            <person name="Larimer F."/>
            <person name="Land M."/>
            <person name="Hauser L."/>
            <person name="Markowitz V."/>
            <person name="Cheng J.-F."/>
            <person name="Hugenholtz P."/>
            <person name="Woyke T."/>
            <person name="Wu D."/>
            <person name="Brambilla E."/>
            <person name="Klenk H.-P."/>
            <person name="Eisen J.A."/>
        </authorList>
    </citation>
    <scope>NUCLEOTIDE SEQUENCE [LARGE SCALE GENOMIC DNA]</scope>
    <source>
        <strain evidence="3">DSM 17526 / LMG 23754 / KMM 6221</strain>
    </source>
</reference>
<dbReference type="InterPro" id="IPR011009">
    <property type="entry name" value="Kinase-like_dom_sf"/>
</dbReference>
<dbReference type="GO" id="GO:0016301">
    <property type="term" value="F:kinase activity"/>
    <property type="evidence" value="ECO:0007669"/>
    <property type="project" value="UniProtKB-KW"/>
</dbReference>
<evidence type="ECO:0000313" key="2">
    <source>
        <dbReference type="EMBL" id="AGA77499.1"/>
    </source>
</evidence>
<dbReference type="PANTHER" id="PTHR21064:SF5">
    <property type="entry name" value="SLR1880 PROTEIN"/>
    <property type="match status" value="1"/>
</dbReference>
<keyword evidence="2" id="KW-0808">Transferase</keyword>
<name>L0FUE9_ECHVK</name>
<dbReference type="InterPro" id="IPR050249">
    <property type="entry name" value="Pseudomonas-type_ThrB"/>
</dbReference>
<gene>
    <name evidence="2" type="ordered locus">Echvi_1228</name>
</gene>
<proteinExistence type="predicted"/>
<organism evidence="2 3">
    <name type="scientific">Echinicola vietnamensis (strain DSM 17526 / LMG 23754 / KMM 6221)</name>
    <dbReference type="NCBI Taxonomy" id="926556"/>
    <lineage>
        <taxon>Bacteria</taxon>
        <taxon>Pseudomonadati</taxon>
        <taxon>Bacteroidota</taxon>
        <taxon>Cytophagia</taxon>
        <taxon>Cytophagales</taxon>
        <taxon>Cyclobacteriaceae</taxon>
        <taxon>Echinicola</taxon>
    </lineage>
</organism>
<dbReference type="InterPro" id="IPR002575">
    <property type="entry name" value="Aminoglycoside_PTrfase"/>
</dbReference>
<evidence type="ECO:0000259" key="1">
    <source>
        <dbReference type="Pfam" id="PF01636"/>
    </source>
</evidence>
<dbReference type="PANTHER" id="PTHR21064">
    <property type="entry name" value="AMINOGLYCOSIDE PHOSPHOTRANSFERASE DOMAIN-CONTAINING PROTEIN-RELATED"/>
    <property type="match status" value="1"/>
</dbReference>
<dbReference type="AlphaFoldDB" id="L0FUE9"/>
<dbReference type="Gene3D" id="3.90.1200.10">
    <property type="match status" value="1"/>
</dbReference>
<dbReference type="STRING" id="926556.Echvi_1228"/>
<feature type="domain" description="Aminoglycoside phosphotransferase" evidence="1">
    <location>
        <begin position="31"/>
        <end position="261"/>
    </location>
</feature>
<sequence>MISNNAIEKDMHERIGQLMEQYGHDMPNVQVSRYGSGHIHKTFLVDSQKEQFILQSFNQKVFPYPDRISGNLQLVKDHLKEEMLDFQLPLPMKDVSGELFSGDKEGFYRLFPFVPGACIDKVENPQQAYMAARAFGGFIKACAAIKAAGMQEVIEGFHDLSLRYRQFENALKDTQVTLAGEVKEWVDFYKKQVLLVRKFRRFVEVLPLRVTHNDTKINNVIYAHDFSKINAVIDLDTVMAGYVFYDFGDLVRTVACTEEEGSTDWDKIDVDLSKYEALLQGFVAALGEELTTAEKASLPFGGEMMACIMGLRFLTDYLNGNIYYPISYPEQNLHRAKNQGLLLQALQAKREEIQVLATKELGG</sequence>
<dbReference type="EMBL" id="CP003346">
    <property type="protein sequence ID" value="AGA77499.1"/>
    <property type="molecule type" value="Genomic_DNA"/>
</dbReference>